<dbReference type="AlphaFoldDB" id="A0A8T0IXS5"/>
<keyword evidence="2" id="KW-1185">Reference proteome</keyword>
<reference evidence="1" key="1">
    <citation type="submission" date="2020-06" db="EMBL/GenBank/DDBJ databases">
        <title>WGS assembly of Ceratodon purpureus strain R40.</title>
        <authorList>
            <person name="Carey S.B."/>
            <person name="Jenkins J."/>
            <person name="Shu S."/>
            <person name="Lovell J.T."/>
            <person name="Sreedasyam A."/>
            <person name="Maumus F."/>
            <person name="Tiley G.P."/>
            <person name="Fernandez-Pozo N."/>
            <person name="Barry K."/>
            <person name="Chen C."/>
            <person name="Wang M."/>
            <person name="Lipzen A."/>
            <person name="Daum C."/>
            <person name="Saski C.A."/>
            <person name="Payton A.C."/>
            <person name="Mcbreen J.C."/>
            <person name="Conrad R.E."/>
            <person name="Kollar L.M."/>
            <person name="Olsson S."/>
            <person name="Huttunen S."/>
            <person name="Landis J.B."/>
            <person name="Wickett N.J."/>
            <person name="Johnson M.G."/>
            <person name="Rensing S.A."/>
            <person name="Grimwood J."/>
            <person name="Schmutz J."/>
            <person name="Mcdaniel S.F."/>
        </authorList>
    </citation>
    <scope>NUCLEOTIDE SEQUENCE</scope>
    <source>
        <strain evidence="1">R40</strain>
    </source>
</reference>
<accession>A0A8T0IXS5</accession>
<dbReference type="EMBL" id="CM026422">
    <property type="protein sequence ID" value="KAG0588550.1"/>
    <property type="molecule type" value="Genomic_DNA"/>
</dbReference>
<organism evidence="1 2">
    <name type="scientific">Ceratodon purpureus</name>
    <name type="common">Fire moss</name>
    <name type="synonym">Dicranum purpureum</name>
    <dbReference type="NCBI Taxonomy" id="3225"/>
    <lineage>
        <taxon>Eukaryota</taxon>
        <taxon>Viridiplantae</taxon>
        <taxon>Streptophyta</taxon>
        <taxon>Embryophyta</taxon>
        <taxon>Bryophyta</taxon>
        <taxon>Bryophytina</taxon>
        <taxon>Bryopsida</taxon>
        <taxon>Dicranidae</taxon>
        <taxon>Pseudoditrichales</taxon>
        <taxon>Ditrichaceae</taxon>
        <taxon>Ceratodon</taxon>
    </lineage>
</organism>
<evidence type="ECO:0000313" key="1">
    <source>
        <dbReference type="EMBL" id="KAG0588550.1"/>
    </source>
</evidence>
<comment type="caution">
    <text evidence="1">The sequence shown here is derived from an EMBL/GenBank/DDBJ whole genome shotgun (WGS) entry which is preliminary data.</text>
</comment>
<proteinExistence type="predicted"/>
<sequence length="104" mass="11774">MSPRWLQSRRGDGCLVLLALCFFHIASVKVSRYSPVSRVLLVGSFSVPRVLLVGAFSLKMTLDDESEFKATVKVVELPKRCLLAWFCESAGSFYRWLGRHYSEA</sequence>
<evidence type="ECO:0000313" key="2">
    <source>
        <dbReference type="Proteomes" id="UP000822688"/>
    </source>
</evidence>
<gene>
    <name evidence="1" type="ORF">KC19_2G251100</name>
</gene>
<dbReference type="Proteomes" id="UP000822688">
    <property type="component" value="Chromosome 2"/>
</dbReference>
<name>A0A8T0IXS5_CERPU</name>
<protein>
    <submittedName>
        <fullName evidence="1">Uncharacterized protein</fullName>
    </submittedName>
</protein>